<sequence length="34" mass="3548">MKNPSLRRLLLSTALGFVLALPLAGGAVRAESQP</sequence>
<accession>A0A7V6PAQ9</accession>
<dbReference type="AlphaFoldDB" id="A0A7V6PAQ9"/>
<dbReference type="Proteomes" id="UP000551563">
    <property type="component" value="Unassembled WGS sequence"/>
</dbReference>
<evidence type="ECO:0000313" key="1">
    <source>
        <dbReference type="EMBL" id="HHV67486.1"/>
    </source>
</evidence>
<feature type="non-terminal residue" evidence="1">
    <location>
        <position position="34"/>
    </location>
</feature>
<evidence type="ECO:0000313" key="2">
    <source>
        <dbReference type="Proteomes" id="UP000551563"/>
    </source>
</evidence>
<comment type="caution">
    <text evidence="1">The sequence shown here is derived from an EMBL/GenBank/DDBJ whole genome shotgun (WGS) entry which is preliminary data.</text>
</comment>
<protein>
    <submittedName>
        <fullName evidence="1">Insulinase family protein</fullName>
    </submittedName>
</protein>
<dbReference type="EMBL" id="DUMN01000222">
    <property type="protein sequence ID" value="HHV67486.1"/>
    <property type="molecule type" value="Genomic_DNA"/>
</dbReference>
<organism evidence="1 2">
    <name type="scientific">Brucella intermedia</name>
    <dbReference type="NCBI Taxonomy" id="94625"/>
    <lineage>
        <taxon>Bacteria</taxon>
        <taxon>Pseudomonadati</taxon>
        <taxon>Pseudomonadota</taxon>
        <taxon>Alphaproteobacteria</taxon>
        <taxon>Hyphomicrobiales</taxon>
        <taxon>Brucellaceae</taxon>
        <taxon>Brucella/Ochrobactrum group</taxon>
        <taxon>Brucella</taxon>
    </lineage>
</organism>
<proteinExistence type="predicted"/>
<name>A0A7V6PAQ9_9HYPH</name>
<gene>
    <name evidence="1" type="ORF">GXX48_07565</name>
</gene>
<reference evidence="1 2" key="1">
    <citation type="journal article" date="2020" name="Biotechnol. Biofuels">
        <title>New insights from the biogas microbiome by comprehensive genome-resolved metagenomics of nearly 1600 species originating from multiple anaerobic digesters.</title>
        <authorList>
            <person name="Campanaro S."/>
            <person name="Treu L."/>
            <person name="Rodriguez-R L.M."/>
            <person name="Kovalovszki A."/>
            <person name="Ziels R.M."/>
            <person name="Maus I."/>
            <person name="Zhu X."/>
            <person name="Kougias P.G."/>
            <person name="Basile A."/>
            <person name="Luo G."/>
            <person name="Schluter A."/>
            <person name="Konstantinidis K.T."/>
            <person name="Angelidaki I."/>
        </authorList>
    </citation>
    <scope>NUCLEOTIDE SEQUENCE [LARGE SCALE GENOMIC DNA]</scope>
    <source>
        <strain evidence="1">AS04akNAM_66</strain>
    </source>
</reference>